<dbReference type="InterPro" id="IPR016130">
    <property type="entry name" value="Tyr_Pase_AS"/>
</dbReference>
<name>A0A811K1H2_9BILA</name>
<dbReference type="AlphaFoldDB" id="A0A811K1H2"/>
<dbReference type="InterPro" id="IPR051029">
    <property type="entry name" value="mRNA_Capping_Enz/RNA_Phosphat"/>
</dbReference>
<organism evidence="6 7">
    <name type="scientific">Bursaphelenchus okinawaensis</name>
    <dbReference type="NCBI Taxonomy" id="465554"/>
    <lineage>
        <taxon>Eukaryota</taxon>
        <taxon>Metazoa</taxon>
        <taxon>Ecdysozoa</taxon>
        <taxon>Nematoda</taxon>
        <taxon>Chromadorea</taxon>
        <taxon>Rhabditida</taxon>
        <taxon>Tylenchina</taxon>
        <taxon>Tylenchomorpha</taxon>
        <taxon>Aphelenchoidea</taxon>
        <taxon>Aphelenchoididae</taxon>
        <taxon>Bursaphelenchus</taxon>
    </lineage>
</organism>
<dbReference type="Proteomes" id="UP000783686">
    <property type="component" value="Unassembled WGS sequence"/>
</dbReference>
<feature type="domain" description="Tyrosine-protein phosphatase" evidence="4">
    <location>
        <begin position="72"/>
        <end position="242"/>
    </location>
</feature>
<feature type="region of interest" description="Disordered" evidence="3">
    <location>
        <begin position="32"/>
        <end position="60"/>
    </location>
</feature>
<proteinExistence type="predicted"/>
<dbReference type="EMBL" id="CAJFDH010000002">
    <property type="protein sequence ID" value="CAD5209741.1"/>
    <property type="molecule type" value="Genomic_DNA"/>
</dbReference>
<dbReference type="OrthoDB" id="428974at2759"/>
<protein>
    <recommendedName>
        <fullName evidence="8">TYR_PHOSPHATASE_2 domain-containing protein</fullName>
    </recommendedName>
</protein>
<evidence type="ECO:0000256" key="3">
    <source>
        <dbReference type="SAM" id="MobiDB-lite"/>
    </source>
</evidence>
<dbReference type="InterPro" id="IPR000387">
    <property type="entry name" value="Tyr_Pase_dom"/>
</dbReference>
<dbReference type="PANTHER" id="PTHR10367:SF9">
    <property type="entry name" value="DUAL-SPECIFICITY PHOSPHATASE 11 (RNA_RNP COMPLEX 1-INTERACTING)"/>
    <property type="match status" value="1"/>
</dbReference>
<evidence type="ECO:0000313" key="6">
    <source>
        <dbReference type="EMBL" id="CAD5209741.1"/>
    </source>
</evidence>
<gene>
    <name evidence="6" type="ORF">BOKJ2_LOCUS2839</name>
</gene>
<dbReference type="EMBL" id="CAJFCW020000002">
    <property type="protein sequence ID" value="CAG9089970.1"/>
    <property type="molecule type" value="Genomic_DNA"/>
</dbReference>
<dbReference type="GO" id="GO:0004651">
    <property type="term" value="F:polynucleotide 5'-phosphatase activity"/>
    <property type="evidence" value="ECO:0007669"/>
    <property type="project" value="TreeGrafter"/>
</dbReference>
<evidence type="ECO:0008006" key="8">
    <source>
        <dbReference type="Google" id="ProtNLM"/>
    </source>
</evidence>
<dbReference type="InterPro" id="IPR029021">
    <property type="entry name" value="Prot-tyrosine_phosphatase-like"/>
</dbReference>
<dbReference type="Pfam" id="PF00782">
    <property type="entry name" value="DSPc"/>
    <property type="match status" value="1"/>
</dbReference>
<dbReference type="Gene3D" id="3.90.190.10">
    <property type="entry name" value="Protein tyrosine phosphatase superfamily"/>
    <property type="match status" value="1"/>
</dbReference>
<feature type="compositionally biased region" description="Basic residues" evidence="3">
    <location>
        <begin position="49"/>
        <end position="60"/>
    </location>
</feature>
<keyword evidence="2" id="KW-0904">Protein phosphatase</keyword>
<evidence type="ECO:0000256" key="1">
    <source>
        <dbReference type="ARBA" id="ARBA00022801"/>
    </source>
</evidence>
<dbReference type="PROSITE" id="PS50056">
    <property type="entry name" value="TYR_PHOSPHATASE_2"/>
    <property type="match status" value="1"/>
</dbReference>
<evidence type="ECO:0000259" key="5">
    <source>
        <dbReference type="PROSITE" id="PS50056"/>
    </source>
</evidence>
<keyword evidence="7" id="KW-1185">Reference proteome</keyword>
<dbReference type="Proteomes" id="UP000614601">
    <property type="component" value="Unassembled WGS sequence"/>
</dbReference>
<dbReference type="InterPro" id="IPR000340">
    <property type="entry name" value="Dual-sp_phosphatase_cat-dom"/>
</dbReference>
<feature type="domain" description="Tyrosine specific protein phosphatases" evidence="5">
    <location>
        <begin position="162"/>
        <end position="231"/>
    </location>
</feature>
<feature type="compositionally biased region" description="Basic and acidic residues" evidence="3">
    <location>
        <begin position="32"/>
        <end position="41"/>
    </location>
</feature>
<dbReference type="SUPFAM" id="SSF52799">
    <property type="entry name" value="(Phosphotyrosine protein) phosphatases II"/>
    <property type="match status" value="1"/>
</dbReference>
<reference evidence="6" key="1">
    <citation type="submission" date="2020-09" db="EMBL/GenBank/DDBJ databases">
        <authorList>
            <person name="Kikuchi T."/>
        </authorList>
    </citation>
    <scope>NUCLEOTIDE SEQUENCE</scope>
    <source>
        <strain evidence="6">SH1</strain>
    </source>
</reference>
<dbReference type="GO" id="GO:0004721">
    <property type="term" value="F:phosphoprotein phosphatase activity"/>
    <property type="evidence" value="ECO:0007669"/>
    <property type="project" value="UniProtKB-KW"/>
</dbReference>
<dbReference type="PROSITE" id="PS00383">
    <property type="entry name" value="TYR_PHOSPHATASE_1"/>
    <property type="match status" value="1"/>
</dbReference>
<keyword evidence="1" id="KW-0378">Hydrolase</keyword>
<evidence type="ECO:0000256" key="2">
    <source>
        <dbReference type="ARBA" id="ARBA00022912"/>
    </source>
</evidence>
<dbReference type="PANTHER" id="PTHR10367">
    <property type="entry name" value="MRNA-CAPPING ENZYME"/>
    <property type="match status" value="1"/>
</dbReference>
<sequence>MAAFQSQAAGDVINNGIQKEITDAILQVRLEQKEDEKESSGRGKVQSPIRKKERPQRRSFARRLPDRWEAYNPCGKPIADTRLIAFKTPLRSDFFKETELEPFGIDELVEAMEKQNAKLGLVIDLTATTKYYDPVELEQYNIKYKKIMCPGRDFGGLRDLGDTFMDTIKDYFAENIENDTLIGIHCTHGLNRTGYLVCRYMHECLGWPVDESIETFNQARGHEIERQEYVRALQFECEFHEGSYRC</sequence>
<comment type="caution">
    <text evidence="6">The sequence shown here is derived from an EMBL/GenBank/DDBJ whole genome shotgun (WGS) entry which is preliminary data.</text>
</comment>
<evidence type="ECO:0000259" key="4">
    <source>
        <dbReference type="PROSITE" id="PS50054"/>
    </source>
</evidence>
<accession>A0A811K1H2</accession>
<dbReference type="InterPro" id="IPR020422">
    <property type="entry name" value="TYR_PHOSPHATASE_DUAL_dom"/>
</dbReference>
<evidence type="ECO:0000313" key="7">
    <source>
        <dbReference type="Proteomes" id="UP000614601"/>
    </source>
</evidence>
<dbReference type="PROSITE" id="PS50054">
    <property type="entry name" value="TYR_PHOSPHATASE_DUAL"/>
    <property type="match status" value="1"/>
</dbReference>